<feature type="active site" description="Nucleophile; Schiff-base intermediate with DNA; for 5'-dRP lyase activity" evidence="25">
    <location>
        <position position="310"/>
    </location>
</feature>
<evidence type="ECO:0000313" key="30">
    <source>
        <dbReference type="RefSeq" id="XP_025021016.1"/>
    </source>
</evidence>
<dbReference type="Gene3D" id="3.40.50.10190">
    <property type="entry name" value="BRCT domain"/>
    <property type="match status" value="1"/>
</dbReference>
<dbReference type="Gene3D" id="1.10.150.110">
    <property type="entry name" value="DNA polymerase beta, N-terminal domain-like"/>
    <property type="match status" value="1"/>
</dbReference>
<dbReference type="InterPro" id="IPR002054">
    <property type="entry name" value="DNA-dir_DNA_pol_X"/>
</dbReference>
<comment type="catalytic activity">
    <reaction evidence="20">
        <text>DNA(n) + a 2'-deoxyribonucleoside 5'-triphosphate = DNA(n+1) + diphosphate</text>
        <dbReference type="Rhea" id="RHEA:22508"/>
        <dbReference type="Rhea" id="RHEA-COMP:17339"/>
        <dbReference type="Rhea" id="RHEA-COMP:17340"/>
        <dbReference type="ChEBI" id="CHEBI:33019"/>
        <dbReference type="ChEBI" id="CHEBI:61560"/>
        <dbReference type="ChEBI" id="CHEBI:173112"/>
        <dbReference type="EC" id="2.7.7.7"/>
    </reaction>
</comment>
<accession>A0A9F5IUH8</accession>
<dbReference type="Gene3D" id="3.30.210.10">
    <property type="entry name" value="DNA polymerase, thumb domain"/>
    <property type="match status" value="1"/>
</dbReference>
<evidence type="ECO:0000256" key="24">
    <source>
        <dbReference type="PIRSR" id="PIRSR000817-1"/>
    </source>
</evidence>
<dbReference type="PANTHER" id="PTHR11276:SF28">
    <property type="entry name" value="DNA POLYMERASE LAMBDA"/>
    <property type="match status" value="1"/>
</dbReference>
<dbReference type="InterPro" id="IPR019843">
    <property type="entry name" value="DNA_pol-X_BS"/>
</dbReference>
<comment type="similarity">
    <text evidence="4 23">Belongs to the DNA polymerase type-X family.</text>
</comment>
<dbReference type="FunFam" id="1.10.150.20:FF:000010">
    <property type="entry name" value="DNA polymerase lambda"/>
    <property type="match status" value="1"/>
</dbReference>
<evidence type="ECO:0000256" key="22">
    <source>
        <dbReference type="ARBA" id="ARBA00061803"/>
    </source>
</evidence>
<evidence type="ECO:0000256" key="12">
    <source>
        <dbReference type="ARBA" id="ARBA00022763"/>
    </source>
</evidence>
<evidence type="ECO:0000256" key="2">
    <source>
        <dbReference type="ARBA" id="ARBA00001946"/>
    </source>
</evidence>
<dbReference type="PANTHER" id="PTHR11276">
    <property type="entry name" value="DNA POLYMERASE TYPE-X FAMILY MEMBER"/>
    <property type="match status" value="1"/>
</dbReference>
<dbReference type="Pfam" id="PF10391">
    <property type="entry name" value="DNA_pol_lambd_f"/>
    <property type="match status" value="1"/>
</dbReference>
<evidence type="ECO:0000256" key="13">
    <source>
        <dbReference type="ARBA" id="ARBA00022842"/>
    </source>
</evidence>
<evidence type="ECO:0000256" key="8">
    <source>
        <dbReference type="ARBA" id="ARBA00022679"/>
    </source>
</evidence>
<evidence type="ECO:0000256" key="19">
    <source>
        <dbReference type="ARBA" id="ARBA00023242"/>
    </source>
</evidence>
<dbReference type="PRINTS" id="PR00869">
    <property type="entry name" value="DNAPOLX"/>
</dbReference>
<dbReference type="InterPro" id="IPR027421">
    <property type="entry name" value="DNA_pol_lamdba_lyase_dom_sf"/>
</dbReference>
<dbReference type="InterPro" id="IPR037160">
    <property type="entry name" value="DNA_Pol_thumb_sf"/>
</dbReference>
<feature type="binding site" evidence="24">
    <location>
        <position position="425"/>
    </location>
    <ligand>
        <name>Mg(2+)</name>
        <dbReference type="ChEBI" id="CHEBI:18420"/>
    </ligand>
</feature>
<keyword evidence="10" id="KW-0235">DNA replication</keyword>
<keyword evidence="27" id="KW-1185">Reference proteome</keyword>
<evidence type="ECO:0000256" key="5">
    <source>
        <dbReference type="ARBA" id="ARBA00012417"/>
    </source>
</evidence>
<dbReference type="RefSeq" id="XP_025021014.1">
    <property type="nucleotide sequence ID" value="XM_025165246.1"/>
</dbReference>
<evidence type="ECO:0000256" key="1">
    <source>
        <dbReference type="ARBA" id="ARBA00001936"/>
    </source>
</evidence>
<evidence type="ECO:0000256" key="4">
    <source>
        <dbReference type="ARBA" id="ARBA00008323"/>
    </source>
</evidence>
<evidence type="ECO:0000259" key="26">
    <source>
        <dbReference type="PROSITE" id="PS50172"/>
    </source>
</evidence>
<dbReference type="GeneID" id="103062692"/>
<keyword evidence="15" id="KW-0238">DNA-binding</keyword>
<dbReference type="FunFam" id="1.10.150.110:FF:000004">
    <property type="entry name" value="DNA polymerase lambda"/>
    <property type="match status" value="1"/>
</dbReference>
<dbReference type="RefSeq" id="XP_025021016.1">
    <property type="nucleotide sequence ID" value="XM_025165248.1"/>
</dbReference>
<dbReference type="Pfam" id="PF14716">
    <property type="entry name" value="HHH_8"/>
    <property type="match status" value="1"/>
</dbReference>
<dbReference type="Gene3D" id="1.10.150.20">
    <property type="entry name" value="5' to 3' exonuclease, C-terminal subdomain"/>
    <property type="match status" value="1"/>
</dbReference>
<dbReference type="Proteomes" id="UP000695026">
    <property type="component" value="Unplaced"/>
</dbReference>
<protein>
    <recommendedName>
        <fullName evidence="6">DNA polymerase lambda</fullName>
        <ecNumber evidence="5">2.7.7.7</ecNumber>
    </recommendedName>
</protein>
<dbReference type="SUPFAM" id="SSF81301">
    <property type="entry name" value="Nucleotidyltransferase"/>
    <property type="match status" value="1"/>
</dbReference>
<feature type="binding site" evidence="24">
    <location>
        <position position="488"/>
    </location>
    <ligand>
        <name>Mg(2+)</name>
        <dbReference type="ChEBI" id="CHEBI:18420"/>
    </ligand>
</feature>
<dbReference type="SUPFAM" id="SSF47802">
    <property type="entry name" value="DNA polymerase beta, N-terminal domain-like"/>
    <property type="match status" value="1"/>
</dbReference>
<evidence type="ECO:0000256" key="10">
    <source>
        <dbReference type="ARBA" id="ARBA00022705"/>
    </source>
</evidence>
<feature type="domain" description="BRCT" evidence="26">
    <location>
        <begin position="35"/>
        <end position="131"/>
    </location>
</feature>
<dbReference type="CDD" id="cd00141">
    <property type="entry name" value="NT_POLXc"/>
    <property type="match status" value="1"/>
</dbReference>
<proteinExistence type="inferred from homology"/>
<dbReference type="OrthoDB" id="205514at2759"/>
<dbReference type="InterPro" id="IPR022312">
    <property type="entry name" value="DNA_pol_X"/>
</dbReference>
<evidence type="ECO:0000256" key="11">
    <source>
        <dbReference type="ARBA" id="ARBA00022723"/>
    </source>
</evidence>
<dbReference type="InterPro" id="IPR018944">
    <property type="entry name" value="DNA_pol_lambd_fingers_domain"/>
</dbReference>
<keyword evidence="17" id="KW-0464">Manganese</keyword>
<dbReference type="InterPro" id="IPR002008">
    <property type="entry name" value="DNA_pol_X_beta-like"/>
</dbReference>
<comment type="function">
    <text evidence="21">DNA polymerase that functions in several pathways of DNA repair. Involved in base excision repair (BER) responsible for repair of lesions that give rise to abasic (AP) sites in DNA. Also contributes to DNA double-strand break repair by non-homologous end joining and homologous recombination. Has both template-dependent and template-independent (terminal transferase) DNA polymerase activities. Also has a 5'-deoxyribose-5-phosphate lyase (dRP lyase) activity.</text>
</comment>
<dbReference type="GO" id="GO:0003887">
    <property type="term" value="F:DNA-directed DNA polymerase activity"/>
    <property type="evidence" value="ECO:0007669"/>
    <property type="project" value="UniProtKB-UniRule"/>
</dbReference>
<dbReference type="SUPFAM" id="SSF52113">
    <property type="entry name" value="BRCT domain"/>
    <property type="match status" value="1"/>
</dbReference>
<keyword evidence="11 23" id="KW-0479">Metal-binding</keyword>
<dbReference type="InterPro" id="IPR028207">
    <property type="entry name" value="DNA_pol_B_palm_palm"/>
</dbReference>
<dbReference type="GO" id="GO:0003677">
    <property type="term" value="F:DNA binding"/>
    <property type="evidence" value="ECO:0007669"/>
    <property type="project" value="UniProtKB-UniRule"/>
</dbReference>
<dbReference type="InterPro" id="IPR001726">
    <property type="entry name" value="TdT/Mu"/>
</dbReference>
<evidence type="ECO:0000256" key="25">
    <source>
        <dbReference type="PIRSR" id="PIRSR622312-50"/>
    </source>
</evidence>
<dbReference type="PRINTS" id="PR00870">
    <property type="entry name" value="DNAPOLXBETA"/>
</dbReference>
<name>A0A9F5IUH8_PYTBI</name>
<keyword evidence="9 23" id="KW-0548">Nucleotidyltransferase</keyword>
<dbReference type="InterPro" id="IPR036420">
    <property type="entry name" value="BRCT_dom_sf"/>
</dbReference>
<comment type="subunit">
    <text evidence="22">Interacts with PCNA. Interacts with PAXX; promoting POLL recruitment to double-strand breaks (DSBs) and stimulation of the end-filling activity of POLL. Interacts with XRCC4; promoting POLL recruitment to double-strand breaks (DSBs) and stimulation of the end-filling activity of POLL. Interacts with NHEJ1/XLF; promoting POLL recruitment to double-strand breaks (DSBs) and stimulation of the end-filling activity of POLL.</text>
</comment>
<dbReference type="InterPro" id="IPR029398">
    <property type="entry name" value="PolB_thumb"/>
</dbReference>
<dbReference type="FunFam" id="3.40.50.10190:FF:000031">
    <property type="entry name" value="DNA polymerase"/>
    <property type="match status" value="1"/>
</dbReference>
<evidence type="ECO:0000256" key="21">
    <source>
        <dbReference type="ARBA" id="ARBA00054974"/>
    </source>
</evidence>
<dbReference type="PROSITE" id="PS50172">
    <property type="entry name" value="BRCT"/>
    <property type="match status" value="1"/>
</dbReference>
<evidence type="ECO:0000256" key="17">
    <source>
        <dbReference type="ARBA" id="ARBA00023211"/>
    </source>
</evidence>
<dbReference type="CTD" id="27343"/>
<dbReference type="OMA" id="KWHGASA"/>
<keyword evidence="12" id="KW-0227">DNA damage</keyword>
<dbReference type="EC" id="2.7.7.7" evidence="5"/>
<dbReference type="SUPFAM" id="SSF81585">
    <property type="entry name" value="PsbU/PolX domain-like"/>
    <property type="match status" value="1"/>
</dbReference>
<comment type="cofactor">
    <cofactor evidence="2 24">
        <name>Mg(2+)</name>
        <dbReference type="ChEBI" id="CHEBI:18420"/>
    </cofactor>
</comment>
<evidence type="ECO:0000256" key="7">
    <source>
        <dbReference type="ARBA" id="ARBA00022634"/>
    </source>
</evidence>
<dbReference type="FunFam" id="3.30.460.10:FF:000020">
    <property type="entry name" value="DNA polymerase lambda"/>
    <property type="match status" value="1"/>
</dbReference>
<evidence type="ECO:0000256" key="18">
    <source>
        <dbReference type="ARBA" id="ARBA00023239"/>
    </source>
</evidence>
<evidence type="ECO:0000256" key="3">
    <source>
        <dbReference type="ARBA" id="ARBA00004123"/>
    </source>
</evidence>
<evidence type="ECO:0000256" key="16">
    <source>
        <dbReference type="ARBA" id="ARBA00023204"/>
    </source>
</evidence>
<dbReference type="InterPro" id="IPR001357">
    <property type="entry name" value="BRCT_dom"/>
</dbReference>
<dbReference type="GO" id="GO:0046872">
    <property type="term" value="F:metal ion binding"/>
    <property type="evidence" value="ECO:0007669"/>
    <property type="project" value="UniProtKB-UniRule"/>
</dbReference>
<keyword evidence="8 23" id="KW-0808">Transferase</keyword>
<dbReference type="PROSITE" id="PS00522">
    <property type="entry name" value="DNA_POLYMERASE_X"/>
    <property type="match status" value="1"/>
</dbReference>
<evidence type="ECO:0000256" key="15">
    <source>
        <dbReference type="ARBA" id="ARBA00023125"/>
    </source>
</evidence>
<evidence type="ECO:0000256" key="9">
    <source>
        <dbReference type="ARBA" id="ARBA00022695"/>
    </source>
</evidence>
<evidence type="ECO:0000313" key="28">
    <source>
        <dbReference type="RefSeq" id="XP_025021014.1"/>
    </source>
</evidence>
<comment type="subcellular location">
    <subcellularLocation>
        <location evidence="3 23">Nucleus</location>
    </subcellularLocation>
</comment>
<dbReference type="KEGG" id="pbi:103062692"/>
<dbReference type="RefSeq" id="XP_025021015.1">
    <property type="nucleotide sequence ID" value="XM_025165247.1"/>
</dbReference>
<dbReference type="Pfam" id="PF14792">
    <property type="entry name" value="DNA_pol_B_palm"/>
    <property type="match status" value="1"/>
</dbReference>
<dbReference type="GO" id="GO:0016829">
    <property type="term" value="F:lyase activity"/>
    <property type="evidence" value="ECO:0007669"/>
    <property type="project" value="UniProtKB-KW"/>
</dbReference>
<keyword evidence="16" id="KW-0234">DNA repair</keyword>
<dbReference type="AlphaFoldDB" id="A0A9F5IUH8"/>
<reference evidence="28 29" key="1">
    <citation type="submission" date="2025-04" db="UniProtKB">
        <authorList>
            <consortium name="RefSeq"/>
        </authorList>
    </citation>
    <scope>IDENTIFICATION</scope>
    <source>
        <tissue evidence="28 29">Liver</tissue>
    </source>
</reference>
<dbReference type="InterPro" id="IPR043519">
    <property type="entry name" value="NT_sf"/>
</dbReference>
<evidence type="ECO:0000313" key="27">
    <source>
        <dbReference type="Proteomes" id="UP000695026"/>
    </source>
</evidence>
<keyword evidence="14" id="KW-0239">DNA-directed DNA polymerase</keyword>
<gene>
    <name evidence="28 29 30" type="primary">POLL</name>
</gene>
<evidence type="ECO:0000256" key="20">
    <source>
        <dbReference type="ARBA" id="ARBA00049244"/>
    </source>
</evidence>
<keyword evidence="13 23" id="KW-0460">Magnesium</keyword>
<dbReference type="Pfam" id="PF14791">
    <property type="entry name" value="DNA_pol_B_thumb"/>
    <property type="match status" value="1"/>
</dbReference>
<dbReference type="PIRSF" id="PIRSF000817">
    <property type="entry name" value="DNA_NT"/>
    <property type="match status" value="1"/>
</dbReference>
<keyword evidence="18" id="KW-0456">Lyase</keyword>
<dbReference type="Gene3D" id="3.30.460.10">
    <property type="entry name" value="Beta Polymerase, domain 2"/>
    <property type="match status" value="1"/>
</dbReference>
<evidence type="ECO:0000256" key="14">
    <source>
        <dbReference type="ARBA" id="ARBA00022932"/>
    </source>
</evidence>
<comment type="cofactor">
    <cofactor evidence="1">
        <name>Mn(2+)</name>
        <dbReference type="ChEBI" id="CHEBI:29035"/>
    </cofactor>
</comment>
<dbReference type="GO" id="GO:0006303">
    <property type="term" value="P:double-strand break repair via nonhomologous end joining"/>
    <property type="evidence" value="ECO:0007669"/>
    <property type="project" value="TreeGrafter"/>
</dbReference>
<dbReference type="GO" id="GO:0005634">
    <property type="term" value="C:nucleus"/>
    <property type="evidence" value="ECO:0007669"/>
    <property type="project" value="UniProtKB-SubCell"/>
</dbReference>
<dbReference type="GO" id="GO:0006260">
    <property type="term" value="P:DNA replication"/>
    <property type="evidence" value="ECO:0007669"/>
    <property type="project" value="UniProtKB-KW"/>
</dbReference>
<evidence type="ECO:0000313" key="29">
    <source>
        <dbReference type="RefSeq" id="XP_025021015.1"/>
    </source>
</evidence>
<keyword evidence="19 23" id="KW-0539">Nucleus</keyword>
<organism evidence="27 28">
    <name type="scientific">Python bivittatus</name>
    <name type="common">Burmese python</name>
    <name type="synonym">Python molurus bivittatus</name>
    <dbReference type="NCBI Taxonomy" id="176946"/>
    <lineage>
        <taxon>Eukaryota</taxon>
        <taxon>Metazoa</taxon>
        <taxon>Chordata</taxon>
        <taxon>Craniata</taxon>
        <taxon>Vertebrata</taxon>
        <taxon>Euteleostomi</taxon>
        <taxon>Lepidosauria</taxon>
        <taxon>Squamata</taxon>
        <taxon>Bifurcata</taxon>
        <taxon>Unidentata</taxon>
        <taxon>Episquamata</taxon>
        <taxon>Toxicofera</taxon>
        <taxon>Serpentes</taxon>
        <taxon>Henophidia</taxon>
        <taxon>Pythonidae</taxon>
        <taxon>Python</taxon>
    </lineage>
</organism>
<feature type="binding site" evidence="24">
    <location>
        <position position="427"/>
    </location>
    <ligand>
        <name>Mg(2+)</name>
        <dbReference type="ChEBI" id="CHEBI:18420"/>
    </ligand>
</feature>
<sequence length="573" mass="64450">MEPQGIVKAFPKRRKLRHDIQTVPLKIWKEETRNQQAGWLEPITAYVLQAGIGQARAEIFHKQIIHNGGHICSQLSPDVTHVIVDEDMDFDRAFRLLKLKRLPQGLQLVKASWLSSCITAQQILNTTGYRLFIPEKYLDVTGFSMGHSPLLEEEKVHPKAENTVKELKAESNTETTSFCNTVNFLDQQEATQSMLDDEEIVEDKAVVTLEELKALRSGQDLNTLSEDLSVSLSRGKWVCAQSSESKKSNHNQCITEKLEVLAKAYSVQGDKWRGLSYSKAINALKSYHKPVTSYQEACMIPGIGKQMAEKIVEILESGHLRKLDHISDSVSVLELFSNIWGAGVKTSQMWYQQGFRTLDDIRTRASLTSQQAIGLKYYEDFLERMPRQEAAEIEQTVREAAQSIISEVVCVACGSFRRGKSTCGDVDVLVTHPDGHSHQGLFNKLLNILHKSGFLTDDLVNQEDNGSQKKYLGVCRLPGPDRHHRRVDIIVVPYREFACALLYFTGSAHFNRSMRALAKTKGMSLSEHALCSGVVRGPDGLKTVPGILLPTPTEKDVFAHLGLPYREPHERDW</sequence>
<keyword evidence="7" id="KW-0237">DNA synthesis</keyword>
<evidence type="ECO:0000256" key="23">
    <source>
        <dbReference type="PIRNR" id="PIRNR000817"/>
    </source>
</evidence>
<dbReference type="SMART" id="SM00483">
    <property type="entry name" value="POLXc"/>
    <property type="match status" value="1"/>
</dbReference>
<evidence type="ECO:0000256" key="6">
    <source>
        <dbReference type="ARBA" id="ARBA00016513"/>
    </source>
</evidence>
<dbReference type="InterPro" id="IPR010996">
    <property type="entry name" value="HHH_MUS81"/>
</dbReference>
<dbReference type="FunFam" id="3.30.210.10:FF:000001">
    <property type="entry name" value="DNA polymerase lambda"/>
    <property type="match status" value="1"/>
</dbReference>